<dbReference type="PANTHER" id="PTHR47967:SF69">
    <property type="entry name" value="ASPARTIC PROTEINASE NANA, CHLOROPLAST"/>
    <property type="match status" value="1"/>
</dbReference>
<dbReference type="InterPro" id="IPR033121">
    <property type="entry name" value="PEPTIDASE_A1"/>
</dbReference>
<feature type="signal peptide" evidence="8">
    <location>
        <begin position="1"/>
        <end position="19"/>
    </location>
</feature>
<keyword evidence="3 7" id="KW-0064">Aspartyl protease</keyword>
<dbReference type="GO" id="GO:0006508">
    <property type="term" value="P:proteolysis"/>
    <property type="evidence" value="ECO:0007669"/>
    <property type="project" value="UniProtKB-KW"/>
</dbReference>
<dbReference type="PROSITE" id="PS51767">
    <property type="entry name" value="PEPTIDASE_A1"/>
    <property type="match status" value="1"/>
</dbReference>
<dbReference type="PANTHER" id="PTHR47967">
    <property type="entry name" value="OS07G0603500 PROTEIN-RELATED"/>
    <property type="match status" value="1"/>
</dbReference>
<dbReference type="OrthoDB" id="676979at2759"/>
<keyword evidence="2 7" id="KW-0645">Protease</keyword>
<dbReference type="InterPro" id="IPR032861">
    <property type="entry name" value="TAXi_N"/>
</dbReference>
<feature type="active site" evidence="6">
    <location>
        <position position="114"/>
    </location>
</feature>
<evidence type="ECO:0000256" key="2">
    <source>
        <dbReference type="ARBA" id="ARBA00022670"/>
    </source>
</evidence>
<gene>
    <name evidence="10" type="ORF">HPP92_020194</name>
</gene>
<evidence type="ECO:0000256" key="4">
    <source>
        <dbReference type="ARBA" id="ARBA00022801"/>
    </source>
</evidence>
<dbReference type="FunFam" id="2.40.70.10:FF:000033">
    <property type="entry name" value="Aspartyl protease family protein"/>
    <property type="match status" value="1"/>
</dbReference>
<evidence type="ECO:0000313" key="10">
    <source>
        <dbReference type="EMBL" id="KAG0464125.1"/>
    </source>
</evidence>
<evidence type="ECO:0000313" key="11">
    <source>
        <dbReference type="Proteomes" id="UP000636800"/>
    </source>
</evidence>
<dbReference type="SUPFAM" id="SSF50630">
    <property type="entry name" value="Acid proteases"/>
    <property type="match status" value="1"/>
</dbReference>
<dbReference type="PRINTS" id="PR00792">
    <property type="entry name" value="PEPSIN"/>
</dbReference>
<dbReference type="GO" id="GO:0004190">
    <property type="term" value="F:aspartic-type endopeptidase activity"/>
    <property type="evidence" value="ECO:0007669"/>
    <property type="project" value="UniProtKB-KW"/>
</dbReference>
<dbReference type="Gene3D" id="2.40.70.10">
    <property type="entry name" value="Acid Proteases"/>
    <property type="match status" value="2"/>
</dbReference>
<dbReference type="InterPro" id="IPR032799">
    <property type="entry name" value="TAXi_C"/>
</dbReference>
<dbReference type="InterPro" id="IPR001461">
    <property type="entry name" value="Aspartic_peptidase_A1"/>
</dbReference>
<dbReference type="Proteomes" id="UP000636800">
    <property type="component" value="Chromosome 10"/>
</dbReference>
<protein>
    <recommendedName>
        <fullName evidence="9">Peptidase A1 domain-containing protein</fullName>
    </recommendedName>
</protein>
<feature type="chain" id="PRO_5032607364" description="Peptidase A1 domain-containing protein" evidence="8">
    <location>
        <begin position="20"/>
        <end position="467"/>
    </location>
</feature>
<reference evidence="10 11" key="1">
    <citation type="journal article" date="2020" name="Nat. Food">
        <title>A phased Vanilla planifolia genome enables genetic improvement of flavour and production.</title>
        <authorList>
            <person name="Hasing T."/>
            <person name="Tang H."/>
            <person name="Brym M."/>
            <person name="Khazi F."/>
            <person name="Huang T."/>
            <person name="Chambers A.H."/>
        </authorList>
    </citation>
    <scope>NUCLEOTIDE SEQUENCE [LARGE SCALE GENOMIC DNA]</scope>
    <source>
        <tissue evidence="10">Leaf</tissue>
    </source>
</reference>
<evidence type="ECO:0000256" key="8">
    <source>
        <dbReference type="SAM" id="SignalP"/>
    </source>
</evidence>
<accession>A0A835UKJ6</accession>
<evidence type="ECO:0000256" key="1">
    <source>
        <dbReference type="ARBA" id="ARBA00007447"/>
    </source>
</evidence>
<evidence type="ECO:0000256" key="5">
    <source>
        <dbReference type="ARBA" id="ARBA00023180"/>
    </source>
</evidence>
<dbReference type="InterPro" id="IPR051708">
    <property type="entry name" value="Plant_Aspart_Prot_A1"/>
</dbReference>
<evidence type="ECO:0000259" key="9">
    <source>
        <dbReference type="PROSITE" id="PS51767"/>
    </source>
</evidence>
<dbReference type="InterPro" id="IPR001969">
    <property type="entry name" value="Aspartic_peptidase_AS"/>
</dbReference>
<proteinExistence type="inferred from homology"/>
<dbReference type="Pfam" id="PF14541">
    <property type="entry name" value="TAXi_C"/>
    <property type="match status" value="1"/>
</dbReference>
<dbReference type="InterPro" id="IPR021109">
    <property type="entry name" value="Peptidase_aspartic_dom_sf"/>
</dbReference>
<keyword evidence="4 7" id="KW-0378">Hydrolase</keyword>
<keyword evidence="8" id="KW-0732">Signal</keyword>
<dbReference type="CDD" id="cd05476">
    <property type="entry name" value="pepsin_A_like_plant"/>
    <property type="match status" value="1"/>
</dbReference>
<name>A0A835UKJ6_VANPL</name>
<feature type="domain" description="Peptidase A1" evidence="9">
    <location>
        <begin position="96"/>
        <end position="457"/>
    </location>
</feature>
<feature type="active site" evidence="6">
    <location>
        <position position="340"/>
    </location>
</feature>
<comment type="similarity">
    <text evidence="1 7">Belongs to the peptidase A1 family.</text>
</comment>
<keyword evidence="11" id="KW-1185">Reference proteome</keyword>
<dbReference type="InterPro" id="IPR034161">
    <property type="entry name" value="Pepsin-like_plant"/>
</dbReference>
<keyword evidence="5" id="KW-0325">Glycoprotein</keyword>
<dbReference type="EMBL" id="JADCNL010000010">
    <property type="protein sequence ID" value="KAG0464125.1"/>
    <property type="molecule type" value="Genomic_DNA"/>
</dbReference>
<evidence type="ECO:0000256" key="3">
    <source>
        <dbReference type="ARBA" id="ARBA00022750"/>
    </source>
</evidence>
<dbReference type="PROSITE" id="PS00141">
    <property type="entry name" value="ASP_PROTEASE"/>
    <property type="match status" value="1"/>
</dbReference>
<comment type="caution">
    <text evidence="10">The sequence shown here is derived from an EMBL/GenBank/DDBJ whole genome shotgun (WGS) entry which is preliminary data.</text>
</comment>
<dbReference type="AlphaFoldDB" id="A0A835UKJ6"/>
<organism evidence="10 11">
    <name type="scientific">Vanilla planifolia</name>
    <name type="common">Vanilla</name>
    <dbReference type="NCBI Taxonomy" id="51239"/>
    <lineage>
        <taxon>Eukaryota</taxon>
        <taxon>Viridiplantae</taxon>
        <taxon>Streptophyta</taxon>
        <taxon>Embryophyta</taxon>
        <taxon>Tracheophyta</taxon>
        <taxon>Spermatophyta</taxon>
        <taxon>Magnoliopsida</taxon>
        <taxon>Liliopsida</taxon>
        <taxon>Asparagales</taxon>
        <taxon>Orchidaceae</taxon>
        <taxon>Vanilloideae</taxon>
        <taxon>Vanilleae</taxon>
        <taxon>Vanilla</taxon>
    </lineage>
</organism>
<dbReference type="Pfam" id="PF14543">
    <property type="entry name" value="TAXi_N"/>
    <property type="match status" value="1"/>
</dbReference>
<evidence type="ECO:0000256" key="6">
    <source>
        <dbReference type="PIRSR" id="PIRSR601461-1"/>
    </source>
</evidence>
<sequence>MHWLLLLLLFSATPESTTATGSHLRLTLHRLPYSTESSRLDRLRAIVHGDRWRHRTIAGEIARRRMAVEVGSSFRASDSEIEMPLWSGAYTGTGEYFVRLFLGTPARPFVLVTDTGSDLTWVTCRYQGTADSVQRRGGGRKRRSRQSKRVFEADRSSSFHPISCSSSACRTELPFALKACPTPATPCSYDYQYAQGSSAKGFFANESATVEFHGRRRTKLKGLVVGCTSSAVGTSFVSSDGVLALGYGPNTFVSRATAVFGGRFSYCLVDHLSPRNATGHLTFGPRHSVPSNSPSARLILDSFHQPFYYVAVAGISVAGELLLIPPSIWNSSLHGGAIVDSGTTLTVLADPAYRAVVDALSRPLAAVPRVKFDPFEYCYNWTSPEAAHAVVPGLTLNFVGSAQFSPPAKSYLIDVATGVKCLGFTSTPSPGISIIGNIMQQNHMWEFDLENQRLRFHPSNCTVGSKR</sequence>
<evidence type="ECO:0000256" key="7">
    <source>
        <dbReference type="RuleBase" id="RU000454"/>
    </source>
</evidence>